<keyword evidence="1" id="KW-1133">Transmembrane helix</keyword>
<feature type="transmembrane region" description="Helical" evidence="1">
    <location>
        <begin position="144"/>
        <end position="167"/>
    </location>
</feature>
<dbReference type="STRING" id="1114856.GCA_000383975_00680"/>
<feature type="transmembrane region" description="Helical" evidence="1">
    <location>
        <begin position="491"/>
        <end position="509"/>
    </location>
</feature>
<feature type="transmembrane region" description="Helical" evidence="1">
    <location>
        <begin position="268"/>
        <end position="291"/>
    </location>
</feature>
<feature type="transmembrane region" description="Helical" evidence="1">
    <location>
        <begin position="94"/>
        <end position="113"/>
    </location>
</feature>
<evidence type="ECO:0000313" key="3">
    <source>
        <dbReference type="Proteomes" id="UP000011599"/>
    </source>
</evidence>
<sequence>MTYSSETGRRAVERRWTTVYSRLSELRPLRLDTVAAIVGLALALALLPLRFFASQLYLETVPLILGTACVLYLVSLYQGTNSTSLPTLPSRVAMALPSIVLAGLSALVVLTVIQGARTPLFFGVASVLGTLVIGQILFVNDRELHPGILLLQIIAFAFVFRFTALYATPGYIGIDIWTHTELTQAILDDRSVGGISHDKHYASPFYHLLVASSSVLYDVSLRTALYLSVGIAMPLSVLLVYATANLLVSARWATLATALFALASHVSMWGMHLIPTSLGLVFFLAMLYSLLRVMRIEYTTRDFALLVLFSIAVILTHQVSTFIMLVLLLAAFLAQLVFEIDPLGLTRVDTSVFRSKKPVNLIGLVVFNFGLTIFVWSLTPYGNQSFLATVMSFFSQTVEESAGFLNIASDTGDADPDEAAQATTTLLDQLVPYVDALGFLFLLGVTFVGCLYVVHRRRAEQSVFTLLLAAAFMLVFVLGLPMFGIRNFIPTRWFAFLFAPMAILGAIGLRTMVQGLEPRIVVSVLLIFVLVYPGAMILAVESNSENPVFDDHHEQLAYNEAELAAVDSIGELTGSQTGSEIREDQRIHTDHPYQTLFWRTGAYPRSGIGTATVPDDGVADHEYTVYRSTQSTDAVYFTDADGNGRIEQIDQPQLCRPDQATVYTNGDVTMCAAGPGSG</sequence>
<keyword evidence="3" id="KW-1185">Reference proteome</keyword>
<evidence type="ECO:0008006" key="4">
    <source>
        <dbReference type="Google" id="ProtNLM"/>
    </source>
</evidence>
<feature type="transmembrane region" description="Helical" evidence="1">
    <location>
        <begin position="29"/>
        <end position="49"/>
    </location>
</feature>
<dbReference type="AlphaFoldDB" id="L9VYB7"/>
<name>L9VYB7_9EURY</name>
<feature type="transmembrane region" description="Helical" evidence="1">
    <location>
        <begin position="466"/>
        <end position="485"/>
    </location>
</feature>
<feature type="transmembrane region" description="Helical" evidence="1">
    <location>
        <begin position="436"/>
        <end position="454"/>
    </location>
</feature>
<feature type="transmembrane region" description="Helical" evidence="1">
    <location>
        <begin position="298"/>
        <end position="315"/>
    </location>
</feature>
<dbReference type="PATRIC" id="fig|1114856.3.peg.1680"/>
<proteinExistence type="predicted"/>
<protein>
    <recommendedName>
        <fullName evidence="4">Glycosyltransferase RgtA/B/C/D-like domain-containing protein</fullName>
    </recommendedName>
</protein>
<feature type="transmembrane region" description="Helical" evidence="1">
    <location>
        <begin position="359"/>
        <end position="378"/>
    </location>
</feature>
<feature type="transmembrane region" description="Helical" evidence="1">
    <location>
        <begin position="56"/>
        <end position="74"/>
    </location>
</feature>
<dbReference type="Proteomes" id="UP000011599">
    <property type="component" value="Unassembled WGS sequence"/>
</dbReference>
<keyword evidence="1" id="KW-0812">Transmembrane</keyword>
<evidence type="ECO:0000256" key="1">
    <source>
        <dbReference type="SAM" id="Phobius"/>
    </source>
</evidence>
<feature type="transmembrane region" description="Helical" evidence="1">
    <location>
        <begin position="521"/>
        <end position="540"/>
    </location>
</feature>
<feature type="transmembrane region" description="Helical" evidence="1">
    <location>
        <begin position="120"/>
        <end position="138"/>
    </location>
</feature>
<gene>
    <name evidence="2" type="ORF">C496_08054</name>
</gene>
<comment type="caution">
    <text evidence="2">The sequence shown here is derived from an EMBL/GenBank/DDBJ whole genome shotgun (WGS) entry which is preliminary data.</text>
</comment>
<dbReference type="eggNOG" id="arCOG03188">
    <property type="taxonomic scope" value="Archaea"/>
</dbReference>
<dbReference type="EMBL" id="AOHW01000024">
    <property type="protein sequence ID" value="ELY41991.1"/>
    <property type="molecule type" value="Genomic_DNA"/>
</dbReference>
<reference evidence="2 3" key="1">
    <citation type="journal article" date="2014" name="PLoS Genet.">
        <title>Phylogenetically driven sequencing of extremely halophilic archaea reveals strategies for static and dynamic osmo-response.</title>
        <authorList>
            <person name="Becker E.A."/>
            <person name="Seitzer P.M."/>
            <person name="Tritt A."/>
            <person name="Larsen D."/>
            <person name="Krusor M."/>
            <person name="Yao A.I."/>
            <person name="Wu D."/>
            <person name="Madern D."/>
            <person name="Eisen J.A."/>
            <person name="Darling A.E."/>
            <person name="Facciotti M.T."/>
        </authorList>
    </citation>
    <scope>NUCLEOTIDE SEQUENCE [LARGE SCALE GENOMIC DNA]</scope>
    <source>
        <strain evidence="2 3">GA33</strain>
    </source>
</reference>
<feature type="transmembrane region" description="Helical" evidence="1">
    <location>
        <begin position="224"/>
        <end position="248"/>
    </location>
</feature>
<feature type="transmembrane region" description="Helical" evidence="1">
    <location>
        <begin position="321"/>
        <end position="338"/>
    </location>
</feature>
<keyword evidence="1" id="KW-0472">Membrane</keyword>
<evidence type="ECO:0000313" key="2">
    <source>
        <dbReference type="EMBL" id="ELY41991.1"/>
    </source>
</evidence>
<organism evidence="2 3">
    <name type="scientific">Natronorubrum tibetense GA33</name>
    <dbReference type="NCBI Taxonomy" id="1114856"/>
    <lineage>
        <taxon>Archaea</taxon>
        <taxon>Methanobacteriati</taxon>
        <taxon>Methanobacteriota</taxon>
        <taxon>Stenosarchaea group</taxon>
        <taxon>Halobacteria</taxon>
        <taxon>Halobacteriales</taxon>
        <taxon>Natrialbaceae</taxon>
        <taxon>Natronorubrum</taxon>
    </lineage>
</organism>
<accession>L9VYB7</accession>